<dbReference type="SUPFAM" id="SSF48008">
    <property type="entry name" value="GntR ligand-binding domain-like"/>
    <property type="match status" value="1"/>
</dbReference>
<sequence>MAEAKISKAEQAYAILRRGIMDGTYGPGQRLVIDQLGREHGISSVPWRESLRRLEAEGWVDIVPNAGAVVKTVELDSWQRTMGLLARLEGYATALSAPQMSAELIAEARDLNKRMGEALADFDPQQFGKLNRTFHELLCSQSEDPRLNDLVHAEWTRLDLIRRTAFWYAPGRALASLAEHDEILNLIESGADADLIETSVREHEISTLKAVAKHEEEREAEEAARTHR</sequence>
<dbReference type="PROSITE" id="PS50949">
    <property type="entry name" value="HTH_GNTR"/>
    <property type="match status" value="1"/>
</dbReference>
<dbReference type="RefSeq" id="WP_286300575.1">
    <property type="nucleotide sequence ID" value="NZ_AP027728.1"/>
</dbReference>
<proteinExistence type="predicted"/>
<dbReference type="InterPro" id="IPR036390">
    <property type="entry name" value="WH_DNA-bd_sf"/>
</dbReference>
<dbReference type="CDD" id="cd07377">
    <property type="entry name" value="WHTH_GntR"/>
    <property type="match status" value="1"/>
</dbReference>
<keyword evidence="2" id="KW-0238">DNA-binding</keyword>
<dbReference type="EMBL" id="AP027728">
    <property type="protein sequence ID" value="BDZ40083.1"/>
    <property type="molecule type" value="Genomic_DNA"/>
</dbReference>
<accession>A0ABN6X7L9</accession>
<dbReference type="Gene3D" id="1.10.10.10">
    <property type="entry name" value="Winged helix-like DNA-binding domain superfamily/Winged helix DNA-binding domain"/>
    <property type="match status" value="1"/>
</dbReference>
<dbReference type="PANTHER" id="PTHR43537">
    <property type="entry name" value="TRANSCRIPTIONAL REGULATOR, GNTR FAMILY"/>
    <property type="match status" value="1"/>
</dbReference>
<dbReference type="SMART" id="SM00345">
    <property type="entry name" value="HTH_GNTR"/>
    <property type="match status" value="1"/>
</dbReference>
<feature type="domain" description="HTH gntR-type" evidence="4">
    <location>
        <begin position="6"/>
        <end position="73"/>
    </location>
</feature>
<evidence type="ECO:0000259" key="4">
    <source>
        <dbReference type="PROSITE" id="PS50949"/>
    </source>
</evidence>
<name>A0ABN6X7L9_9MICO</name>
<organism evidence="5 6">
    <name type="scientific">Microbacterium suwonense</name>
    <dbReference type="NCBI Taxonomy" id="683047"/>
    <lineage>
        <taxon>Bacteria</taxon>
        <taxon>Bacillati</taxon>
        <taxon>Actinomycetota</taxon>
        <taxon>Actinomycetes</taxon>
        <taxon>Micrococcales</taxon>
        <taxon>Microbacteriaceae</taxon>
        <taxon>Microbacterium</taxon>
    </lineage>
</organism>
<evidence type="ECO:0000256" key="1">
    <source>
        <dbReference type="ARBA" id="ARBA00023015"/>
    </source>
</evidence>
<dbReference type="InterPro" id="IPR011711">
    <property type="entry name" value="GntR_C"/>
</dbReference>
<dbReference type="SMART" id="SM00895">
    <property type="entry name" value="FCD"/>
    <property type="match status" value="1"/>
</dbReference>
<dbReference type="InterPro" id="IPR000524">
    <property type="entry name" value="Tscrpt_reg_HTH_GntR"/>
</dbReference>
<evidence type="ECO:0000313" key="5">
    <source>
        <dbReference type="EMBL" id="BDZ40083.1"/>
    </source>
</evidence>
<protein>
    <submittedName>
        <fullName evidence="5">GntR family transcriptional regulator</fullName>
    </submittedName>
</protein>
<keyword evidence="1" id="KW-0805">Transcription regulation</keyword>
<dbReference type="Pfam" id="PF00392">
    <property type="entry name" value="GntR"/>
    <property type="match status" value="1"/>
</dbReference>
<evidence type="ECO:0000256" key="2">
    <source>
        <dbReference type="ARBA" id="ARBA00023125"/>
    </source>
</evidence>
<reference evidence="6" key="1">
    <citation type="journal article" date="2019" name="Int. J. Syst. Evol. Microbiol.">
        <title>The Global Catalogue of Microorganisms (GCM) 10K type strain sequencing project: providing services to taxonomists for standard genome sequencing and annotation.</title>
        <authorList>
            <consortium name="The Broad Institute Genomics Platform"/>
            <consortium name="The Broad Institute Genome Sequencing Center for Infectious Disease"/>
            <person name="Wu L."/>
            <person name="Ma J."/>
        </authorList>
    </citation>
    <scope>NUCLEOTIDE SEQUENCE [LARGE SCALE GENOMIC DNA]</scope>
    <source>
        <strain evidence="6">NBRC 106310</strain>
    </source>
</reference>
<dbReference type="InterPro" id="IPR036388">
    <property type="entry name" value="WH-like_DNA-bd_sf"/>
</dbReference>
<dbReference type="SUPFAM" id="SSF46785">
    <property type="entry name" value="Winged helix' DNA-binding domain"/>
    <property type="match status" value="1"/>
</dbReference>
<dbReference type="Pfam" id="PF07729">
    <property type="entry name" value="FCD"/>
    <property type="match status" value="1"/>
</dbReference>
<gene>
    <name evidence="5" type="ORF">GCM10025863_26970</name>
</gene>
<dbReference type="InterPro" id="IPR008920">
    <property type="entry name" value="TF_FadR/GntR_C"/>
</dbReference>
<evidence type="ECO:0000256" key="3">
    <source>
        <dbReference type="ARBA" id="ARBA00023163"/>
    </source>
</evidence>
<dbReference type="Proteomes" id="UP001321543">
    <property type="component" value="Chromosome"/>
</dbReference>
<dbReference type="Gene3D" id="1.20.120.530">
    <property type="entry name" value="GntR ligand-binding domain-like"/>
    <property type="match status" value="1"/>
</dbReference>
<keyword evidence="3" id="KW-0804">Transcription</keyword>
<evidence type="ECO:0000313" key="6">
    <source>
        <dbReference type="Proteomes" id="UP001321543"/>
    </source>
</evidence>
<dbReference type="PANTHER" id="PTHR43537:SF24">
    <property type="entry name" value="GLUCONATE OPERON TRANSCRIPTIONAL REPRESSOR"/>
    <property type="match status" value="1"/>
</dbReference>
<keyword evidence="6" id="KW-1185">Reference proteome</keyword>